<dbReference type="RefSeq" id="WP_404545573.1">
    <property type="nucleotide sequence ID" value="NZ_JADIKJ010000003.1"/>
</dbReference>
<dbReference type="EMBL" id="JADIKJ010000003">
    <property type="protein sequence ID" value="MFK2899597.1"/>
    <property type="molecule type" value="Genomic_DNA"/>
</dbReference>
<name>A0ABW8JET1_9GAMM</name>
<proteinExistence type="predicted"/>
<gene>
    <name evidence="2" type="ORF">ISP15_04550</name>
</gene>
<keyword evidence="1" id="KW-0472">Membrane</keyword>
<feature type="transmembrane region" description="Helical" evidence="1">
    <location>
        <begin position="42"/>
        <end position="63"/>
    </location>
</feature>
<dbReference type="Proteomes" id="UP001620461">
    <property type="component" value="Unassembled WGS sequence"/>
</dbReference>
<evidence type="ECO:0000313" key="2">
    <source>
        <dbReference type="EMBL" id="MFK2899597.1"/>
    </source>
</evidence>
<protein>
    <submittedName>
        <fullName evidence="2">Uncharacterized protein</fullName>
    </submittedName>
</protein>
<keyword evidence="3" id="KW-1185">Reference proteome</keyword>
<evidence type="ECO:0000256" key="1">
    <source>
        <dbReference type="SAM" id="Phobius"/>
    </source>
</evidence>
<sequence>MMSRSKFGVSDYKLARFFLLSATFVSIGLLVARKVGMVIPQPLLWLGWFVIDIKILLTLAELAEFLRTRRKRIQSTRKGKPIRLNPFFSLMFVEVTIFRGFMESWKKHAMPTEGFAFRKGPEYRSMKYALWISFLVEIPFLSFLFYILPILALYRVAIEVGVLFASAYILIAYRSDLYAVKHSAHQLDGDQLTIHMGLRVRGAVPLDCITAIAPVEIGKWRSFARKLTLDGMVVAKVSPLDKPNVVLHVAQNSVELEWIQGNTMWPDYIGLYVDHPHRLIAELRASCPQLDENQLPAA</sequence>
<keyword evidence="1" id="KW-1133">Transmembrane helix</keyword>
<organism evidence="2 3">
    <name type="scientific">Dyella jejuensis</name>
    <dbReference type="NCBI Taxonomy" id="1432009"/>
    <lineage>
        <taxon>Bacteria</taxon>
        <taxon>Pseudomonadati</taxon>
        <taxon>Pseudomonadota</taxon>
        <taxon>Gammaproteobacteria</taxon>
        <taxon>Lysobacterales</taxon>
        <taxon>Rhodanobacteraceae</taxon>
        <taxon>Dyella</taxon>
    </lineage>
</organism>
<evidence type="ECO:0000313" key="3">
    <source>
        <dbReference type="Proteomes" id="UP001620461"/>
    </source>
</evidence>
<reference evidence="2 3" key="1">
    <citation type="submission" date="2020-10" db="EMBL/GenBank/DDBJ databases">
        <title>Phylogeny of dyella-like bacteria.</title>
        <authorList>
            <person name="Fu J."/>
        </authorList>
    </citation>
    <scope>NUCLEOTIDE SEQUENCE [LARGE SCALE GENOMIC DNA]</scope>
    <source>
        <strain evidence="2 3">JP1</strain>
    </source>
</reference>
<feature type="transmembrane region" description="Helical" evidence="1">
    <location>
        <begin position="128"/>
        <end position="148"/>
    </location>
</feature>
<feature type="transmembrane region" description="Helical" evidence="1">
    <location>
        <begin position="153"/>
        <end position="173"/>
    </location>
</feature>
<comment type="caution">
    <text evidence="2">The sequence shown here is derived from an EMBL/GenBank/DDBJ whole genome shotgun (WGS) entry which is preliminary data.</text>
</comment>
<keyword evidence="1" id="KW-0812">Transmembrane</keyword>
<accession>A0ABW8JET1</accession>